<proteinExistence type="inferred from homology"/>
<protein>
    <recommendedName>
        <fullName evidence="6">Gustatory receptor</fullName>
    </recommendedName>
</protein>
<keyword evidence="9" id="KW-1185">Reference proteome</keyword>
<keyword evidence="2 6" id="KW-1003">Cell membrane</keyword>
<dbReference type="GO" id="GO:0050909">
    <property type="term" value="P:sensory perception of taste"/>
    <property type="evidence" value="ECO:0007669"/>
    <property type="project" value="InterPro"/>
</dbReference>
<keyword evidence="3 6" id="KW-0812">Transmembrane</keyword>
<sequence>MDEWMDGWMDGWVDERVRGWAGGWMGGWAGRWMDGWAVIVGIVGDSGKVWERNSATRNVIGFMNEVIEKPERMNEATGRQKLKSAGNGRACNAGYKLHANGLLCVPVCAKECVNAYCYLPNFCRCLDGYDKKHVNSNVCLPACPDGCSNGHCIAPNTCVCLPGYTPSLLTGQCLPLCKNRCENGYCHKPNREPGRTARRQLQAEMSAFPGSDTRLNTTNILIREVAPVSMFSDNQQLVKTNPSNETPQNKFTGVKDTLNSFNRELNPIIKVLQVSGIIPITKTPRGMWVFSPLSPLMIYSVCLYFTMLVILWFTTGVRLQELMATHRHFNVMFFVFMAVSYFLIILAIPVINWPEANNIARYLSSWARFQEKYSKMTGRPLSLGLRRKVFIIMCVLPVLIFSFEVIYQLTNGDDVWVDWWVAVKEWYLDVVRFYVVTFWHLTCGALSSAAGSLWRNFRKECEESPRRVLQIIDTHRELWVQLSRLVRQTGCAMTYTYGFYILYMFLSLTFFVYHTMSNLARQLRADQVLMAIECCVMEYTLYLICNAANNASRDRLPDLSPVDFVGDEIRDGLLEARWSCNDKAVQKEFDKFLKTMDIFPPVVSLGDFTVINRTLFISLGTMMTTYLIVLLQFNMSSSDSQGYNITLQI</sequence>
<keyword evidence="6" id="KW-0807">Transducer</keyword>
<dbReference type="InterPro" id="IPR053255">
    <property type="entry name" value="EGF-like_domain"/>
</dbReference>
<evidence type="ECO:0000256" key="1">
    <source>
        <dbReference type="ARBA" id="ARBA00004651"/>
    </source>
</evidence>
<dbReference type="Proteomes" id="UP000235965">
    <property type="component" value="Unassembled WGS sequence"/>
</dbReference>
<feature type="transmembrane region" description="Helical" evidence="6">
    <location>
        <begin position="614"/>
        <end position="633"/>
    </location>
</feature>
<feature type="transmembrane region" description="Helical" evidence="6">
    <location>
        <begin position="497"/>
        <end position="516"/>
    </location>
</feature>
<comment type="function">
    <text evidence="6">Gustatory receptor which mediates acceptance or avoidance behavior, depending on its substrates.</text>
</comment>
<evidence type="ECO:0000256" key="6">
    <source>
        <dbReference type="RuleBase" id="RU363108"/>
    </source>
</evidence>
<name>A0A2J7QFA6_9NEOP</name>
<keyword evidence="6" id="KW-0675">Receptor</keyword>
<comment type="similarity">
    <text evidence="6">Belongs to the insect chemoreceptor superfamily. Gustatory receptor (GR) family.</text>
</comment>
<evidence type="ECO:0000256" key="5">
    <source>
        <dbReference type="ARBA" id="ARBA00023136"/>
    </source>
</evidence>
<dbReference type="AlphaFoldDB" id="A0A2J7QFA6"/>
<dbReference type="SMART" id="SM00181">
    <property type="entry name" value="EGF"/>
    <property type="match status" value="2"/>
</dbReference>
<feature type="domain" description="EGF-like" evidence="7">
    <location>
        <begin position="107"/>
        <end position="140"/>
    </location>
</feature>
<dbReference type="InterPro" id="IPR013604">
    <property type="entry name" value="7TM_chemorcpt"/>
</dbReference>
<dbReference type="InterPro" id="IPR003341">
    <property type="entry name" value="Cys_rich_tripleX"/>
</dbReference>
<dbReference type="InParanoid" id="A0A2J7QFA6"/>
<evidence type="ECO:0000259" key="7">
    <source>
        <dbReference type="SMART" id="SM00181"/>
    </source>
</evidence>
<dbReference type="InterPro" id="IPR000742">
    <property type="entry name" value="EGF"/>
</dbReference>
<accession>A0A2J7QFA6</accession>
<comment type="subcellular location">
    <subcellularLocation>
        <location evidence="1 6">Cell membrane</location>
        <topology evidence="1 6">Multi-pass membrane protein</topology>
    </subcellularLocation>
</comment>
<keyword evidence="5 6" id="KW-0472">Membrane</keyword>
<gene>
    <name evidence="8" type="ORF">B7P43_G05317</name>
</gene>
<dbReference type="Pfam" id="PF08395">
    <property type="entry name" value="7tm_7"/>
    <property type="match status" value="1"/>
</dbReference>
<feature type="transmembrane region" description="Helical" evidence="6">
    <location>
        <begin position="333"/>
        <end position="353"/>
    </location>
</feature>
<evidence type="ECO:0000313" key="8">
    <source>
        <dbReference type="EMBL" id="PNF27233.1"/>
    </source>
</evidence>
<feature type="domain" description="EGF-like" evidence="7">
    <location>
        <begin position="142"/>
        <end position="174"/>
    </location>
</feature>
<feature type="transmembrane region" description="Helical" evidence="6">
    <location>
        <begin position="528"/>
        <end position="545"/>
    </location>
</feature>
<dbReference type="EMBL" id="NEVH01015301">
    <property type="protein sequence ID" value="PNF27233.1"/>
    <property type="molecule type" value="Genomic_DNA"/>
</dbReference>
<feature type="transmembrane region" description="Helical" evidence="6">
    <location>
        <begin position="430"/>
        <end position="454"/>
    </location>
</feature>
<dbReference type="STRING" id="105785.A0A2J7QFA6"/>
<comment type="caution">
    <text evidence="8">The sequence shown here is derived from an EMBL/GenBank/DDBJ whole genome shotgun (WGS) entry which is preliminary data.</text>
</comment>
<dbReference type="SUPFAM" id="SSF57184">
    <property type="entry name" value="Growth factor receptor domain"/>
    <property type="match status" value="1"/>
</dbReference>
<evidence type="ECO:0000256" key="2">
    <source>
        <dbReference type="ARBA" id="ARBA00022475"/>
    </source>
</evidence>
<dbReference type="OrthoDB" id="10268124at2759"/>
<dbReference type="GO" id="GO:0005886">
    <property type="term" value="C:plasma membrane"/>
    <property type="evidence" value="ECO:0007669"/>
    <property type="project" value="UniProtKB-SubCell"/>
</dbReference>
<dbReference type="Pfam" id="PF02363">
    <property type="entry name" value="C_tripleX"/>
    <property type="match status" value="3"/>
</dbReference>
<dbReference type="Gene3D" id="2.10.25.10">
    <property type="entry name" value="Laminin"/>
    <property type="match status" value="2"/>
</dbReference>
<dbReference type="PANTHER" id="PTHR24047:SF29">
    <property type="entry name" value="EATER-RELATED"/>
    <property type="match status" value="1"/>
</dbReference>
<feature type="transmembrane region" description="Helical" evidence="6">
    <location>
        <begin position="288"/>
        <end position="313"/>
    </location>
</feature>
<evidence type="ECO:0000256" key="4">
    <source>
        <dbReference type="ARBA" id="ARBA00022989"/>
    </source>
</evidence>
<evidence type="ECO:0000256" key="3">
    <source>
        <dbReference type="ARBA" id="ARBA00022692"/>
    </source>
</evidence>
<dbReference type="GO" id="GO:0007165">
    <property type="term" value="P:signal transduction"/>
    <property type="evidence" value="ECO:0007669"/>
    <property type="project" value="UniProtKB-KW"/>
</dbReference>
<feature type="transmembrane region" description="Helical" evidence="6">
    <location>
        <begin position="389"/>
        <end position="410"/>
    </location>
</feature>
<dbReference type="PANTHER" id="PTHR24047">
    <property type="entry name" value="FI01909P-RELATED"/>
    <property type="match status" value="1"/>
</dbReference>
<evidence type="ECO:0000313" key="9">
    <source>
        <dbReference type="Proteomes" id="UP000235965"/>
    </source>
</evidence>
<organism evidence="8 9">
    <name type="scientific">Cryptotermes secundus</name>
    <dbReference type="NCBI Taxonomy" id="105785"/>
    <lineage>
        <taxon>Eukaryota</taxon>
        <taxon>Metazoa</taxon>
        <taxon>Ecdysozoa</taxon>
        <taxon>Arthropoda</taxon>
        <taxon>Hexapoda</taxon>
        <taxon>Insecta</taxon>
        <taxon>Pterygota</taxon>
        <taxon>Neoptera</taxon>
        <taxon>Polyneoptera</taxon>
        <taxon>Dictyoptera</taxon>
        <taxon>Blattodea</taxon>
        <taxon>Blattoidea</taxon>
        <taxon>Termitoidae</taxon>
        <taxon>Kalotermitidae</taxon>
        <taxon>Cryptotermitinae</taxon>
        <taxon>Cryptotermes</taxon>
    </lineage>
</organism>
<reference evidence="8 9" key="1">
    <citation type="submission" date="2017-12" db="EMBL/GenBank/DDBJ databases">
        <title>Hemimetabolous genomes reveal molecular basis of termite eusociality.</title>
        <authorList>
            <person name="Harrison M.C."/>
            <person name="Jongepier E."/>
            <person name="Robertson H.M."/>
            <person name="Arning N."/>
            <person name="Bitard-Feildel T."/>
            <person name="Chao H."/>
            <person name="Childers C.P."/>
            <person name="Dinh H."/>
            <person name="Doddapaneni H."/>
            <person name="Dugan S."/>
            <person name="Gowin J."/>
            <person name="Greiner C."/>
            <person name="Han Y."/>
            <person name="Hu H."/>
            <person name="Hughes D.S.T."/>
            <person name="Huylmans A.-K."/>
            <person name="Kemena C."/>
            <person name="Kremer L.P.M."/>
            <person name="Lee S.L."/>
            <person name="Lopez-Ezquerra A."/>
            <person name="Mallet L."/>
            <person name="Monroy-Kuhn J.M."/>
            <person name="Moser A."/>
            <person name="Murali S.C."/>
            <person name="Muzny D.M."/>
            <person name="Otani S."/>
            <person name="Piulachs M.-D."/>
            <person name="Poelchau M."/>
            <person name="Qu J."/>
            <person name="Schaub F."/>
            <person name="Wada-Katsumata A."/>
            <person name="Worley K.C."/>
            <person name="Xie Q."/>
            <person name="Ylla G."/>
            <person name="Poulsen M."/>
            <person name="Gibbs R.A."/>
            <person name="Schal C."/>
            <person name="Richards S."/>
            <person name="Belles X."/>
            <person name="Korb J."/>
            <person name="Bornberg-Bauer E."/>
        </authorList>
    </citation>
    <scope>NUCLEOTIDE SEQUENCE [LARGE SCALE GENOMIC DNA]</scope>
    <source>
        <tissue evidence="8">Whole body</tissue>
    </source>
</reference>
<dbReference type="InterPro" id="IPR009030">
    <property type="entry name" value="Growth_fac_rcpt_cys_sf"/>
</dbReference>
<keyword evidence="4 6" id="KW-1133">Transmembrane helix</keyword>